<evidence type="ECO:0000313" key="1">
    <source>
        <dbReference type="EMBL" id="KAJ3549423.1"/>
    </source>
</evidence>
<dbReference type="EMBL" id="JANRMS010000023">
    <property type="protein sequence ID" value="KAJ3549423.1"/>
    <property type="molecule type" value="Genomic_DNA"/>
</dbReference>
<gene>
    <name evidence="1" type="ORF">NM208_g524</name>
</gene>
<keyword evidence="2" id="KW-1185">Reference proteome</keyword>
<comment type="caution">
    <text evidence="1">The sequence shown here is derived from an EMBL/GenBank/DDBJ whole genome shotgun (WGS) entry which is preliminary data.</text>
</comment>
<reference evidence="1" key="1">
    <citation type="submission" date="2022-08" db="EMBL/GenBank/DDBJ databases">
        <title>Genome Sequence of Fusarium decemcellulare.</title>
        <authorList>
            <person name="Buettner E."/>
        </authorList>
    </citation>
    <scope>NUCLEOTIDE SEQUENCE</scope>
    <source>
        <strain evidence="1">Babe19</strain>
    </source>
</reference>
<proteinExistence type="predicted"/>
<organism evidence="1 2">
    <name type="scientific">Fusarium decemcellulare</name>
    <dbReference type="NCBI Taxonomy" id="57161"/>
    <lineage>
        <taxon>Eukaryota</taxon>
        <taxon>Fungi</taxon>
        <taxon>Dikarya</taxon>
        <taxon>Ascomycota</taxon>
        <taxon>Pezizomycotina</taxon>
        <taxon>Sordariomycetes</taxon>
        <taxon>Hypocreomycetidae</taxon>
        <taxon>Hypocreales</taxon>
        <taxon>Nectriaceae</taxon>
        <taxon>Fusarium</taxon>
        <taxon>Fusarium decemcellulare species complex</taxon>
    </lineage>
</organism>
<dbReference type="Proteomes" id="UP001148629">
    <property type="component" value="Unassembled WGS sequence"/>
</dbReference>
<accession>A0ACC1SZ39</accession>
<name>A0ACC1SZ39_9HYPO</name>
<sequence>MSTPPPRSPFWNEPPSNDNSKGLGQPKKTVDAESCILIRFHAVTYPGGPPLVHNIWFHESWTDFDDPANVFCAETDGNPVSFVLRHGPIGDAKKVIEFPDLVELYSRRSKKTSSPGDRARDSSTNDRARDSSANKAPFWAGFKHFPSFKDCRRSCTNVAMWLLKFVLATLMMLVITGFMLLIILCCIGAIIKLKQHLTQNSEHGTLEDAGVPQSSFFVDERPPFVDDWRRSEDPNAISSETPTDAFDAILNQPQDKEYFSSETIMKPGSNEPITEIKSAQSEEVTHKDDHDNIIVCEKKLNKIFVRVIGGPDHHERVESVMQGLACERIPGKTSDNTSVEKTWWRRYF</sequence>
<protein>
    <submittedName>
        <fullName evidence="1">Uncharacterized protein</fullName>
    </submittedName>
</protein>
<evidence type="ECO:0000313" key="2">
    <source>
        <dbReference type="Proteomes" id="UP001148629"/>
    </source>
</evidence>